<keyword evidence="1" id="KW-0521">NADP</keyword>
<evidence type="ECO:0000256" key="1">
    <source>
        <dbReference type="ARBA" id="ARBA00022857"/>
    </source>
</evidence>
<organism evidence="4 5">
    <name type="scientific">Anaeromyxobacter oryzae</name>
    <dbReference type="NCBI Taxonomy" id="2918170"/>
    <lineage>
        <taxon>Bacteria</taxon>
        <taxon>Pseudomonadati</taxon>
        <taxon>Myxococcota</taxon>
        <taxon>Myxococcia</taxon>
        <taxon>Myxococcales</taxon>
        <taxon>Cystobacterineae</taxon>
        <taxon>Anaeromyxobacteraceae</taxon>
        <taxon>Anaeromyxobacter</taxon>
    </lineage>
</organism>
<keyword evidence="2" id="KW-0560">Oxidoreductase</keyword>
<dbReference type="Gene3D" id="3.90.180.10">
    <property type="entry name" value="Medium-chain alcohol dehydrogenases, catalytic domain"/>
    <property type="match status" value="1"/>
</dbReference>
<dbReference type="RefSeq" id="WP_248352290.1">
    <property type="nucleotide sequence ID" value="NZ_AP025591.1"/>
</dbReference>
<dbReference type="SUPFAM" id="SSF51735">
    <property type="entry name" value="NAD(P)-binding Rossmann-fold domains"/>
    <property type="match status" value="1"/>
</dbReference>
<dbReference type="Pfam" id="PF08240">
    <property type="entry name" value="ADH_N"/>
    <property type="match status" value="1"/>
</dbReference>
<dbReference type="EMBL" id="AP025591">
    <property type="protein sequence ID" value="BDG03915.1"/>
    <property type="molecule type" value="Genomic_DNA"/>
</dbReference>
<dbReference type="InterPro" id="IPR014189">
    <property type="entry name" value="Quinone_OxRdtase_PIG3"/>
</dbReference>
<dbReference type="InterPro" id="IPR020843">
    <property type="entry name" value="ER"/>
</dbReference>
<accession>A0ABM7WWM6</accession>
<evidence type="ECO:0000313" key="5">
    <source>
        <dbReference type="Proteomes" id="UP001162891"/>
    </source>
</evidence>
<dbReference type="InterPro" id="IPR011032">
    <property type="entry name" value="GroES-like_sf"/>
</dbReference>
<reference evidence="5" key="1">
    <citation type="journal article" date="2022" name="Int. J. Syst. Evol. Microbiol.">
        <title>Anaeromyxobacter oryzae sp. nov., Anaeromyxobacter diazotrophicus sp. nov. and Anaeromyxobacter paludicola sp. nov., isolated from paddy soils.</title>
        <authorList>
            <person name="Itoh H."/>
            <person name="Xu Z."/>
            <person name="Mise K."/>
            <person name="Masuda Y."/>
            <person name="Ushijima N."/>
            <person name="Hayakawa C."/>
            <person name="Shiratori Y."/>
            <person name="Senoo K."/>
        </authorList>
    </citation>
    <scope>NUCLEOTIDE SEQUENCE [LARGE SCALE GENOMIC DNA]</scope>
    <source>
        <strain evidence="5">Red232</strain>
    </source>
</reference>
<dbReference type="Gene3D" id="3.40.50.720">
    <property type="entry name" value="NAD(P)-binding Rossmann-like Domain"/>
    <property type="match status" value="1"/>
</dbReference>
<dbReference type="Pfam" id="PF00107">
    <property type="entry name" value="ADH_zinc_N"/>
    <property type="match status" value="1"/>
</dbReference>
<dbReference type="SUPFAM" id="SSF50129">
    <property type="entry name" value="GroES-like"/>
    <property type="match status" value="1"/>
</dbReference>
<dbReference type="SMART" id="SM00829">
    <property type="entry name" value="PKS_ER"/>
    <property type="match status" value="1"/>
</dbReference>
<dbReference type="InterPro" id="IPR036291">
    <property type="entry name" value="NAD(P)-bd_dom_sf"/>
</dbReference>
<proteinExistence type="predicted"/>
<sequence length="328" mass="34382">MKAVVFGGKGGPEIIAIRELPDPVPARGEVLVRVRAAALNRADLLQRRGLYPPPPGTREDVPGLELAGEVQGVGEGVTAWKPGDRVMCITAGEAQAELCLVHERMLMRIPDGLSFQDAGAIPEAGITSHDALFTLGALRPGWPVLVHAVGSGVSTAAVQIAKAAGATVIGTSRTAEKLERAKALGLDHGILVGKEEPRFADEVKRLTGKRGCPVILDFVGGPYAAENLAALAPGGRIVVIGTMGGAKPTVDLSLLMRARGSIVGTVLRPRPLEEKIAATQSFARDVLPLVAAGKVKPVVDAVLPADRAREAHERMEKNESFGKLVLTF</sequence>
<evidence type="ECO:0000259" key="3">
    <source>
        <dbReference type="SMART" id="SM00829"/>
    </source>
</evidence>
<evidence type="ECO:0000256" key="2">
    <source>
        <dbReference type="ARBA" id="ARBA00023002"/>
    </source>
</evidence>
<protein>
    <submittedName>
        <fullName evidence="4">NAD(P)H quinone oxidoreductase</fullName>
    </submittedName>
</protein>
<keyword evidence="5" id="KW-1185">Reference proteome</keyword>
<dbReference type="PANTHER" id="PTHR48106">
    <property type="entry name" value="QUINONE OXIDOREDUCTASE PIG3-RELATED"/>
    <property type="match status" value="1"/>
</dbReference>
<dbReference type="CDD" id="cd05276">
    <property type="entry name" value="p53_inducible_oxidoreductase"/>
    <property type="match status" value="1"/>
</dbReference>
<gene>
    <name evidence="4" type="ORF">AMOR_29110</name>
</gene>
<dbReference type="PANTHER" id="PTHR48106:SF8">
    <property type="entry name" value="OS02G0805600 PROTEIN"/>
    <property type="match status" value="1"/>
</dbReference>
<dbReference type="NCBIfam" id="TIGR02824">
    <property type="entry name" value="quinone_pig3"/>
    <property type="match status" value="1"/>
</dbReference>
<dbReference type="InterPro" id="IPR013149">
    <property type="entry name" value="ADH-like_C"/>
</dbReference>
<dbReference type="Proteomes" id="UP001162891">
    <property type="component" value="Chromosome"/>
</dbReference>
<feature type="domain" description="Enoyl reductase (ER)" evidence="3">
    <location>
        <begin position="10"/>
        <end position="326"/>
    </location>
</feature>
<evidence type="ECO:0000313" key="4">
    <source>
        <dbReference type="EMBL" id="BDG03915.1"/>
    </source>
</evidence>
<name>A0ABM7WWM6_9BACT</name>
<dbReference type="InterPro" id="IPR013154">
    <property type="entry name" value="ADH-like_N"/>
</dbReference>